<sequence length="230" mass="26142">MLEYAAEYLKKPASDACSRIYFGAGVASGMASIMNMFEGFKEDIRVISAGNVKKMNPRKYPWNRTFSFDSFHTHLPLIYFSSPEVKTIRRADRLRALRNFDCAFHLQHLPMGIVPLLRKSSLIRRLICKMVNKQQNRLDKNARNEKAVIAYVSVKNQTATVECSLHSDSSFRLTGAFCATIVLLIIKGRIPVAPGVFSFEEMNVDLPLLNETLEDNDIHVSIRKSGYDEF</sequence>
<dbReference type="PATRIC" id="fig|1321819.3.peg.2421"/>
<protein>
    <recommendedName>
        <fullName evidence="3">Saccharopine dehydrogenase-like C-terminal domain-containing protein</fullName>
    </recommendedName>
</protein>
<evidence type="ECO:0008006" key="3">
    <source>
        <dbReference type="Google" id="ProtNLM"/>
    </source>
</evidence>
<evidence type="ECO:0000313" key="2">
    <source>
        <dbReference type="Proteomes" id="UP000016496"/>
    </source>
</evidence>
<proteinExistence type="predicted"/>
<reference evidence="1 2" key="1">
    <citation type="submission" date="2013-08" db="EMBL/GenBank/DDBJ databases">
        <authorList>
            <person name="Weinstock G."/>
            <person name="Sodergren E."/>
            <person name="Wylie T."/>
            <person name="Fulton L."/>
            <person name="Fulton R."/>
            <person name="Fronick C."/>
            <person name="O'Laughlin M."/>
            <person name="Godfrey J."/>
            <person name="Miner T."/>
            <person name="Herter B."/>
            <person name="Appelbaum E."/>
            <person name="Cordes M."/>
            <person name="Lek S."/>
            <person name="Wollam A."/>
            <person name="Pepin K.H."/>
            <person name="Palsikar V.B."/>
            <person name="Mitreva M."/>
            <person name="Wilson R.K."/>
        </authorList>
    </citation>
    <scope>NUCLEOTIDE SEQUENCE [LARGE SCALE GENOMIC DNA]</scope>
    <source>
        <strain evidence="1 2">F0041</strain>
    </source>
</reference>
<organism evidence="1 2">
    <name type="scientific">Bacteroides pyogenes F0041</name>
    <dbReference type="NCBI Taxonomy" id="1321819"/>
    <lineage>
        <taxon>Bacteria</taxon>
        <taxon>Pseudomonadati</taxon>
        <taxon>Bacteroidota</taxon>
        <taxon>Bacteroidia</taxon>
        <taxon>Bacteroidales</taxon>
        <taxon>Bacteroidaceae</taxon>
        <taxon>Bacteroides</taxon>
    </lineage>
</organism>
<dbReference type="EMBL" id="AWSV01000142">
    <property type="protein sequence ID" value="ERI83704.1"/>
    <property type="molecule type" value="Genomic_DNA"/>
</dbReference>
<name>U2BZT4_9BACE</name>
<comment type="caution">
    <text evidence="1">The sequence shown here is derived from an EMBL/GenBank/DDBJ whole genome shotgun (WGS) entry which is preliminary data.</text>
</comment>
<dbReference type="AlphaFoldDB" id="U2BZT4"/>
<dbReference type="Proteomes" id="UP000016496">
    <property type="component" value="Unassembled WGS sequence"/>
</dbReference>
<dbReference type="HOGENOM" id="CLU_1202863_0_0_10"/>
<evidence type="ECO:0000313" key="1">
    <source>
        <dbReference type="EMBL" id="ERI83704.1"/>
    </source>
</evidence>
<accession>U2BZT4</accession>
<gene>
    <name evidence="1" type="ORF">HMPREF1981_02623</name>
</gene>